<name>A0A507ZT59_9FLAO</name>
<organism evidence="1 2">
    <name type="scientific">Haloflavibacter putidus</name>
    <dbReference type="NCBI Taxonomy" id="2576776"/>
    <lineage>
        <taxon>Bacteria</taxon>
        <taxon>Pseudomonadati</taxon>
        <taxon>Bacteroidota</taxon>
        <taxon>Flavobacteriia</taxon>
        <taxon>Flavobacteriales</taxon>
        <taxon>Flavobacteriaceae</taxon>
        <taxon>Haloflavibacter</taxon>
    </lineage>
</organism>
<gene>
    <name evidence="1" type="ORF">FKR84_04200</name>
</gene>
<comment type="caution">
    <text evidence="1">The sequence shown here is derived from an EMBL/GenBank/DDBJ whole genome shotgun (WGS) entry which is preliminary data.</text>
</comment>
<dbReference type="EMBL" id="VIAR01000003">
    <property type="protein sequence ID" value="TQD39703.1"/>
    <property type="molecule type" value="Genomic_DNA"/>
</dbReference>
<dbReference type="Proteomes" id="UP000317169">
    <property type="component" value="Unassembled WGS sequence"/>
</dbReference>
<dbReference type="RefSeq" id="WP_141420946.1">
    <property type="nucleotide sequence ID" value="NZ_VIAR01000003.1"/>
</dbReference>
<sequence>MATAKNTRFTLMAFPQKVDANGYLNLNILFVPRNFSPLQTLEAIFGSNDGIPKFVEVKPKLNAMLVNNPNDFPGKAGNLGRAEFLKLDYPENMAKIYKTLKDAKDTNGNPKYFDIEESYSKMDKHRAPKAVEVSKAVKKYLPLSYRTAFNFNSPRVENAVTDDSYACAMRKTKKPKPVKPDNKVSWGKVYAHLLRQPLLAEKAGLLYRNIKIKLKEDDFKQGGWLYISVSEDSVYAQEQQDSLQANKDIFIKSYAARVPSLKRKNNKFIEQQLFAAVLFPVMKPNESPKGNYDDLYIESAAYNDGFAKIVHANQPKSSNLLAEEPDGMPPQQEMGIRLGWDDEQILIWYLRQLAKDPSVNGGNDRLDAPLGVMGYNIDVKEVGIGTPDHWHYESLTAVKSKGPIFLEDIELGKYEGELPFQVYPTKALETAETNYWLPMYFANWNNHSMVLPDKTAADLYRNYEAIQKAALNDVNGTKRNVKISDTYQAQSKINKLRYGKSYKFRVRLTDTTGGGPSLNANTNENNLSNEAEIHFKRYVSPHAVRIVNKEEIKTSSDDLSFEGDLLQIKRPLIGYPSVVYTGKYEDPVALLQKSIEKQLEEKDGNGQAKVVIGIADPDVLQVEIKVEVQSLKMDNLRSDSGQDNFITLYTTSRKFKEDFEKELDLNFTYKDIPVLDFDQSFEEDPNNNGSLLLPTCRNLRVSLRAKGKEDANYWGHTNSTKDKSLYGKTTVLHMRRNSESESNLLKETKAARVIQGIYLQPDPVKRINGRISVDKITPSQNGLPNILQRLAQQLEVSCNNDPKNMTLTAEKGERIQFWCSNFIAHSLSPDKSSITFAGKNELSNKWLVATSFKIDRDWTWDGLQTLAFTIERKMSRKNNPTDFLEREQKMAGIPYRQIGDAELLRTASFQAIQEGEDNKVYREYTRIVFIDAIDPLPTKGDLADTISVKYKINPQIKTAISFDLQTEAFESENLLLPVTITPSQTPEIIGSGIALSPYIKEDKYSRTEARRKYLWLEFNEKPNDDRDALFARQVAYAPDQLISNNHPSLFSVEKDAPLPIDPEFTRVITPISGQENAGLKAMRKMQKAQNTSQNGKERHFYLLPLPEGLHHESAELFGFHTYEFRFGHTEQLWSTAQGRFGRPFRLTGLQHPAPNLNCSVQRTKNKIQVSAPYAMAVNNGKNVTAFPPRTSIWAMLYAQVAQADGKEFRNILLTEIKLEHRYQEPYRDPKTGAIVDLHDKKRTQYAVGDFELEEITQALQAYGLPEDASLSVLCVEVFGYIRNIVEHVSGITDDYTLRQEVSQSVKNELDLKIGQQLEEDLGRDIKAAAETPADDGKPLSTDLGKYRILRSSPLTAVPTTCCIDC</sequence>
<reference evidence="1 2" key="1">
    <citation type="submission" date="2019-06" db="EMBL/GenBank/DDBJ databases">
        <title>Flavibacter putida gen. nov., sp. nov., a novel marine bacterium of the family Flavobacteriaceae isolated from coastal seawater.</title>
        <authorList>
            <person name="Feng X."/>
        </authorList>
    </citation>
    <scope>NUCLEOTIDE SEQUENCE [LARGE SCALE GENOMIC DNA]</scope>
    <source>
        <strain evidence="1 2">PLHSN227</strain>
    </source>
</reference>
<protein>
    <submittedName>
        <fullName evidence="1">Uncharacterized protein</fullName>
    </submittedName>
</protein>
<keyword evidence="2" id="KW-1185">Reference proteome</keyword>
<proteinExistence type="predicted"/>
<evidence type="ECO:0000313" key="1">
    <source>
        <dbReference type="EMBL" id="TQD39703.1"/>
    </source>
</evidence>
<accession>A0A507ZT59</accession>
<dbReference type="OrthoDB" id="9148571at2"/>
<evidence type="ECO:0000313" key="2">
    <source>
        <dbReference type="Proteomes" id="UP000317169"/>
    </source>
</evidence>